<dbReference type="EMBL" id="HBEJ01002275">
    <property type="protein sequence ID" value="CAD8361270.1"/>
    <property type="molecule type" value="Transcribed_RNA"/>
</dbReference>
<gene>
    <name evidence="2" type="ORF">MPOL1434_LOCUS1347</name>
</gene>
<feature type="region of interest" description="Disordered" evidence="1">
    <location>
        <begin position="1"/>
        <end position="31"/>
    </location>
</feature>
<reference evidence="2" key="1">
    <citation type="submission" date="2021-01" db="EMBL/GenBank/DDBJ databases">
        <authorList>
            <person name="Corre E."/>
            <person name="Pelletier E."/>
            <person name="Niang G."/>
            <person name="Scheremetjew M."/>
            <person name="Finn R."/>
            <person name="Kale V."/>
            <person name="Holt S."/>
            <person name="Cochrane G."/>
            <person name="Meng A."/>
            <person name="Brown T."/>
            <person name="Cohen L."/>
        </authorList>
    </citation>
    <scope>NUCLEOTIDE SEQUENCE</scope>
    <source>
        <strain evidence="2">CCMP3303</strain>
    </source>
</reference>
<accession>A0A7S0AE96</accession>
<dbReference type="AlphaFoldDB" id="A0A7S0AE96"/>
<organism evidence="2">
    <name type="scientific">Minutocellus polymorphus</name>
    <dbReference type="NCBI Taxonomy" id="265543"/>
    <lineage>
        <taxon>Eukaryota</taxon>
        <taxon>Sar</taxon>
        <taxon>Stramenopiles</taxon>
        <taxon>Ochrophyta</taxon>
        <taxon>Bacillariophyta</taxon>
        <taxon>Mediophyceae</taxon>
        <taxon>Cymatosirophycidae</taxon>
        <taxon>Cymatosirales</taxon>
        <taxon>Cymatosiraceae</taxon>
        <taxon>Minutocellus</taxon>
    </lineage>
</organism>
<sequence length="250" mass="28114">MGAAESRLEKTDWATADGGMKDGDVTLAGNTPTHGPKTITLKKTNMIKNRIYDISDDKGNLLLQVKETPVCIQWFELTTPAKGDPPQFQHLARGLKKLKTPNTWTIVSYLNPAFPGQEADKTCRMENEYIEDMQKPLYPIYELHYNAAKSHATIFPIVKDPLGENKTGVKGEPALILEKVKSMNREIYQTSKPDAEELSSYWTWENNFTEHKMVLKTSKGVDLSLHCILAVLVNVVKETEKFPFTGALTE</sequence>
<proteinExistence type="predicted"/>
<evidence type="ECO:0000313" key="2">
    <source>
        <dbReference type="EMBL" id="CAD8361270.1"/>
    </source>
</evidence>
<evidence type="ECO:0000256" key="1">
    <source>
        <dbReference type="SAM" id="MobiDB-lite"/>
    </source>
</evidence>
<name>A0A7S0AE96_9STRA</name>
<feature type="compositionally biased region" description="Basic and acidic residues" evidence="1">
    <location>
        <begin position="1"/>
        <end position="12"/>
    </location>
</feature>
<protein>
    <submittedName>
        <fullName evidence="2">Uncharacterized protein</fullName>
    </submittedName>
</protein>